<evidence type="ECO:0000256" key="8">
    <source>
        <dbReference type="ARBA" id="ARBA00022729"/>
    </source>
</evidence>
<dbReference type="SUPFAM" id="SSF49899">
    <property type="entry name" value="Concanavalin A-like lectins/glucanases"/>
    <property type="match status" value="1"/>
</dbReference>
<dbReference type="GO" id="GO:0009277">
    <property type="term" value="C:fungal-type cell wall"/>
    <property type="evidence" value="ECO:0007669"/>
    <property type="project" value="TreeGrafter"/>
</dbReference>
<name>A0A9W9G3A1_9EURO</name>
<dbReference type="GO" id="GO:0016757">
    <property type="term" value="F:glycosyltransferase activity"/>
    <property type="evidence" value="ECO:0007669"/>
    <property type="project" value="UniProtKB-KW"/>
</dbReference>
<dbReference type="InterPro" id="IPR000757">
    <property type="entry name" value="Beta-glucanase-like"/>
</dbReference>
<evidence type="ECO:0000313" key="20">
    <source>
        <dbReference type="Proteomes" id="UP001149074"/>
    </source>
</evidence>
<dbReference type="Pfam" id="PF00722">
    <property type="entry name" value="Glyco_hydro_16"/>
    <property type="match status" value="1"/>
</dbReference>
<keyword evidence="14" id="KW-0961">Cell wall biogenesis/degradation</keyword>
<evidence type="ECO:0000259" key="18">
    <source>
        <dbReference type="PROSITE" id="PS51762"/>
    </source>
</evidence>
<keyword evidence="10 16" id="KW-0472">Membrane</keyword>
<keyword evidence="5" id="KW-0336">GPI-anchor</keyword>
<evidence type="ECO:0000313" key="19">
    <source>
        <dbReference type="EMBL" id="KAJ5111213.1"/>
    </source>
</evidence>
<dbReference type="CDD" id="cd02183">
    <property type="entry name" value="GH16_fungal_CRH1_transglycosylase"/>
    <property type="match status" value="1"/>
</dbReference>
<evidence type="ECO:0000256" key="1">
    <source>
        <dbReference type="ARBA" id="ARBA00000822"/>
    </source>
</evidence>
<evidence type="ECO:0000256" key="4">
    <source>
        <dbReference type="ARBA" id="ARBA00022475"/>
    </source>
</evidence>
<dbReference type="PANTHER" id="PTHR10963:SF27">
    <property type="entry name" value="GLYCOSIDASE-RELATED"/>
    <property type="match status" value="1"/>
</dbReference>
<evidence type="ECO:0000256" key="2">
    <source>
        <dbReference type="ARBA" id="ARBA00004609"/>
    </source>
</evidence>
<dbReference type="PROSITE" id="PS51762">
    <property type="entry name" value="GH16_2"/>
    <property type="match status" value="1"/>
</dbReference>
<gene>
    <name evidence="19" type="ORF">N7532_001748</name>
</gene>
<dbReference type="AlphaFoldDB" id="A0A9W9G3A1"/>
<evidence type="ECO:0000256" key="11">
    <source>
        <dbReference type="ARBA" id="ARBA00023180"/>
    </source>
</evidence>
<keyword evidence="13" id="KW-0326">Glycosidase</keyword>
<accession>A0A9W9G3A1</accession>
<dbReference type="PANTHER" id="PTHR10963">
    <property type="entry name" value="GLYCOSYL HYDROLASE-RELATED"/>
    <property type="match status" value="1"/>
</dbReference>
<dbReference type="OrthoDB" id="4781at2759"/>
<dbReference type="EMBL" id="JAPQKI010000002">
    <property type="protein sequence ID" value="KAJ5111213.1"/>
    <property type="molecule type" value="Genomic_DNA"/>
</dbReference>
<evidence type="ECO:0000256" key="10">
    <source>
        <dbReference type="ARBA" id="ARBA00023136"/>
    </source>
</evidence>
<dbReference type="GO" id="GO:0005975">
    <property type="term" value="P:carbohydrate metabolic process"/>
    <property type="evidence" value="ECO:0007669"/>
    <property type="project" value="InterPro"/>
</dbReference>
<dbReference type="EC" id="3.2.1.14" evidence="3"/>
<evidence type="ECO:0000256" key="7">
    <source>
        <dbReference type="ARBA" id="ARBA00022679"/>
    </source>
</evidence>
<feature type="domain" description="GH16" evidence="18">
    <location>
        <begin position="42"/>
        <end position="231"/>
    </location>
</feature>
<keyword evidence="9" id="KW-0378">Hydrolase</keyword>
<comment type="subcellular location">
    <subcellularLocation>
        <location evidence="2">Cell membrane</location>
        <topology evidence="2">Lipid-anchor</topology>
        <topology evidence="2">GPI-anchor</topology>
    </subcellularLocation>
</comment>
<dbReference type="GeneID" id="81353221"/>
<reference evidence="19" key="2">
    <citation type="journal article" date="2023" name="IMA Fungus">
        <title>Comparative genomic study of the Penicillium genus elucidates a diverse pangenome and 15 lateral gene transfer events.</title>
        <authorList>
            <person name="Petersen C."/>
            <person name="Sorensen T."/>
            <person name="Nielsen M.R."/>
            <person name="Sondergaard T.E."/>
            <person name="Sorensen J.L."/>
            <person name="Fitzpatrick D.A."/>
            <person name="Frisvad J.C."/>
            <person name="Nielsen K.L."/>
        </authorList>
    </citation>
    <scope>NUCLEOTIDE SEQUENCE</scope>
    <source>
        <strain evidence="19">IBT 30761</strain>
    </source>
</reference>
<reference evidence="19" key="1">
    <citation type="submission" date="2022-11" db="EMBL/GenBank/DDBJ databases">
        <authorList>
            <person name="Petersen C."/>
        </authorList>
    </citation>
    <scope>NUCLEOTIDE SEQUENCE</scope>
    <source>
        <strain evidence="19">IBT 30761</strain>
    </source>
</reference>
<evidence type="ECO:0000256" key="9">
    <source>
        <dbReference type="ARBA" id="ARBA00022801"/>
    </source>
</evidence>
<evidence type="ECO:0000256" key="5">
    <source>
        <dbReference type="ARBA" id="ARBA00022622"/>
    </source>
</evidence>
<feature type="chain" id="PRO_5040900049" description="chitinase" evidence="17">
    <location>
        <begin position="20"/>
        <end position="365"/>
    </location>
</feature>
<dbReference type="Proteomes" id="UP001149074">
    <property type="component" value="Unassembled WGS sequence"/>
</dbReference>
<comment type="caution">
    <text evidence="19">The sequence shown here is derived from an EMBL/GenBank/DDBJ whole genome shotgun (WGS) entry which is preliminary data.</text>
</comment>
<dbReference type="GO" id="GO:0098552">
    <property type="term" value="C:side of membrane"/>
    <property type="evidence" value="ECO:0007669"/>
    <property type="project" value="UniProtKB-KW"/>
</dbReference>
<keyword evidence="6" id="KW-0328">Glycosyltransferase</keyword>
<evidence type="ECO:0000256" key="13">
    <source>
        <dbReference type="ARBA" id="ARBA00023295"/>
    </source>
</evidence>
<keyword evidence="7" id="KW-0808">Transferase</keyword>
<keyword evidence="12" id="KW-0449">Lipoprotein</keyword>
<feature type="transmembrane region" description="Helical" evidence="16">
    <location>
        <begin position="298"/>
        <end position="320"/>
    </location>
</feature>
<keyword evidence="8 17" id="KW-0732">Signal</keyword>
<evidence type="ECO:0000256" key="15">
    <source>
        <dbReference type="ARBA" id="ARBA00038074"/>
    </source>
</evidence>
<sequence>MKSFMKLAAVAALATSALAQTFTECNPLERDCPADPALGTEHTWWFNETLDTVIWNQSTGTADITSEGAEFTLYAPKESTLLQSNFYIFFGVVESWVKMAKGAGIISSVVLESDDLDEIDWEWVGYNTSAVQSNFFGKGNTTTYGRGGTHVVENADTEFHNYTTYWDQEKLQWWIDGEMVRQVNYSQENTVYGKNYPQTPCQVMISNWPAGTESAAQGTVDWAGGLVNYDEAPFTMTVQRVRVQDFHTGKEYTYGDRSGSFQSIKVAEGNSTALDELNKPPEKSLGEKWDDLGTGAHIGVGVGAAAAGVILIAGFLFWCIRQRRKGRLEYALDDAQYTSQRNEAQNYQQDWKQTEWRNSGYRQVS</sequence>
<comment type="catalytic activity">
    <reaction evidence="1">
        <text>Random endo-hydrolysis of N-acetyl-beta-D-glucosaminide (1-&gt;4)-beta-linkages in chitin and chitodextrins.</text>
        <dbReference type="EC" id="3.2.1.14"/>
    </reaction>
</comment>
<dbReference type="InterPro" id="IPR013320">
    <property type="entry name" value="ConA-like_dom_sf"/>
</dbReference>
<organism evidence="19 20">
    <name type="scientific">Penicillium argentinense</name>
    <dbReference type="NCBI Taxonomy" id="1131581"/>
    <lineage>
        <taxon>Eukaryota</taxon>
        <taxon>Fungi</taxon>
        <taxon>Dikarya</taxon>
        <taxon>Ascomycota</taxon>
        <taxon>Pezizomycotina</taxon>
        <taxon>Eurotiomycetes</taxon>
        <taxon>Eurotiomycetidae</taxon>
        <taxon>Eurotiales</taxon>
        <taxon>Aspergillaceae</taxon>
        <taxon>Penicillium</taxon>
    </lineage>
</organism>
<keyword evidence="4" id="KW-1003">Cell membrane</keyword>
<evidence type="ECO:0000256" key="14">
    <source>
        <dbReference type="ARBA" id="ARBA00023316"/>
    </source>
</evidence>
<dbReference type="RefSeq" id="XP_056479283.1">
    <property type="nucleotide sequence ID" value="XM_056614242.1"/>
</dbReference>
<keyword evidence="16" id="KW-1133">Transmembrane helix</keyword>
<evidence type="ECO:0000256" key="6">
    <source>
        <dbReference type="ARBA" id="ARBA00022676"/>
    </source>
</evidence>
<dbReference type="InterPro" id="IPR050546">
    <property type="entry name" value="Glycosyl_Hydrlase_16"/>
</dbReference>
<comment type="similarity">
    <text evidence="15">Belongs to the glycosyl hydrolase 16 family. CRH1 subfamily.</text>
</comment>
<evidence type="ECO:0000256" key="3">
    <source>
        <dbReference type="ARBA" id="ARBA00012729"/>
    </source>
</evidence>
<dbReference type="GO" id="GO:0008843">
    <property type="term" value="F:endochitinase activity"/>
    <property type="evidence" value="ECO:0007669"/>
    <property type="project" value="UniProtKB-EC"/>
</dbReference>
<keyword evidence="16" id="KW-0812">Transmembrane</keyword>
<evidence type="ECO:0000256" key="16">
    <source>
        <dbReference type="SAM" id="Phobius"/>
    </source>
</evidence>
<dbReference type="GO" id="GO:0005886">
    <property type="term" value="C:plasma membrane"/>
    <property type="evidence" value="ECO:0007669"/>
    <property type="project" value="UniProtKB-SubCell"/>
</dbReference>
<keyword evidence="20" id="KW-1185">Reference proteome</keyword>
<dbReference type="Gene3D" id="2.60.120.200">
    <property type="match status" value="1"/>
</dbReference>
<dbReference type="GO" id="GO:0031505">
    <property type="term" value="P:fungal-type cell wall organization"/>
    <property type="evidence" value="ECO:0007669"/>
    <property type="project" value="TreeGrafter"/>
</dbReference>
<protein>
    <recommendedName>
        <fullName evidence="3">chitinase</fullName>
        <ecNumber evidence="3">3.2.1.14</ecNumber>
    </recommendedName>
</protein>
<keyword evidence="11" id="KW-0325">Glycoprotein</keyword>
<evidence type="ECO:0000256" key="12">
    <source>
        <dbReference type="ARBA" id="ARBA00023288"/>
    </source>
</evidence>
<evidence type="ECO:0000256" key="17">
    <source>
        <dbReference type="SAM" id="SignalP"/>
    </source>
</evidence>
<feature type="signal peptide" evidence="17">
    <location>
        <begin position="1"/>
        <end position="19"/>
    </location>
</feature>
<proteinExistence type="inferred from homology"/>